<protein>
    <recommendedName>
        <fullName evidence="2">DUF3467 domain-containing protein</fullName>
    </recommendedName>
</protein>
<reference evidence="1" key="1">
    <citation type="submission" date="2019-08" db="EMBL/GenBank/DDBJ databases">
        <authorList>
            <person name="Kucharzyk K."/>
            <person name="Murdoch R.W."/>
            <person name="Higgins S."/>
            <person name="Loffler F."/>
        </authorList>
    </citation>
    <scope>NUCLEOTIDE SEQUENCE</scope>
</reference>
<evidence type="ECO:0008006" key="2">
    <source>
        <dbReference type="Google" id="ProtNLM"/>
    </source>
</evidence>
<evidence type="ECO:0000313" key="1">
    <source>
        <dbReference type="EMBL" id="MPM12134.1"/>
    </source>
</evidence>
<dbReference type="InterPro" id="IPR021857">
    <property type="entry name" value="DUF3467"/>
</dbReference>
<sequence>MDDKKKQDNSLNIELTADVADGTYANLAIISHSASEFIIDYVSIMPGMPKAKVKSRIVMTPNHAKRLLRALNENIMKYEKTFGEITEHEQVPPYQMFTPAGEA</sequence>
<dbReference type="EMBL" id="VSSQ01001926">
    <property type="protein sequence ID" value="MPM12134.1"/>
    <property type="molecule type" value="Genomic_DNA"/>
</dbReference>
<accession>A0A644XD67</accession>
<gene>
    <name evidence="1" type="ORF">SDC9_58485</name>
</gene>
<dbReference type="Pfam" id="PF11950">
    <property type="entry name" value="DUF3467"/>
    <property type="match status" value="1"/>
</dbReference>
<comment type="caution">
    <text evidence="1">The sequence shown here is derived from an EMBL/GenBank/DDBJ whole genome shotgun (WGS) entry which is preliminary data.</text>
</comment>
<proteinExistence type="predicted"/>
<dbReference type="AlphaFoldDB" id="A0A644XD67"/>
<name>A0A644XD67_9ZZZZ</name>
<organism evidence="1">
    <name type="scientific">bioreactor metagenome</name>
    <dbReference type="NCBI Taxonomy" id="1076179"/>
    <lineage>
        <taxon>unclassified sequences</taxon>
        <taxon>metagenomes</taxon>
        <taxon>ecological metagenomes</taxon>
    </lineage>
</organism>